<keyword evidence="3 6" id="KW-0812">Transmembrane</keyword>
<dbReference type="RefSeq" id="WP_109252742.1">
    <property type="nucleotide sequence ID" value="NZ_QEXV01000003.1"/>
</dbReference>
<evidence type="ECO:0000313" key="9">
    <source>
        <dbReference type="Proteomes" id="UP000245168"/>
    </source>
</evidence>
<accession>A0A2U2BU17</accession>
<dbReference type="OrthoDB" id="7473300at2"/>
<evidence type="ECO:0000256" key="1">
    <source>
        <dbReference type="ARBA" id="ARBA00004141"/>
    </source>
</evidence>
<dbReference type="EMBL" id="QEXV01000003">
    <property type="protein sequence ID" value="PWE17511.1"/>
    <property type="molecule type" value="Genomic_DNA"/>
</dbReference>
<dbReference type="GO" id="GO:0022857">
    <property type="term" value="F:transmembrane transporter activity"/>
    <property type="evidence" value="ECO:0007669"/>
    <property type="project" value="InterPro"/>
</dbReference>
<dbReference type="InterPro" id="IPR036259">
    <property type="entry name" value="MFS_trans_sf"/>
</dbReference>
<dbReference type="InterPro" id="IPR011701">
    <property type="entry name" value="MFS"/>
</dbReference>
<dbReference type="AlphaFoldDB" id="A0A2U2BU17"/>
<dbReference type="Gene3D" id="1.20.1250.20">
    <property type="entry name" value="MFS general substrate transporter like domains"/>
    <property type="match status" value="2"/>
</dbReference>
<evidence type="ECO:0000259" key="7">
    <source>
        <dbReference type="PROSITE" id="PS50850"/>
    </source>
</evidence>
<comment type="caution">
    <text evidence="8">The sequence shown here is derived from an EMBL/GenBank/DDBJ whole genome shotgun (WGS) entry which is preliminary data.</text>
</comment>
<feature type="domain" description="Major facilitator superfamily (MFS) profile" evidence="7">
    <location>
        <begin position="20"/>
        <end position="421"/>
    </location>
</feature>
<feature type="transmembrane region" description="Helical" evidence="6">
    <location>
        <begin position="324"/>
        <end position="344"/>
    </location>
</feature>
<feature type="transmembrane region" description="Helical" evidence="6">
    <location>
        <begin position="85"/>
        <end position="109"/>
    </location>
</feature>
<evidence type="ECO:0000256" key="2">
    <source>
        <dbReference type="ARBA" id="ARBA00022448"/>
    </source>
</evidence>
<keyword evidence="2" id="KW-0813">Transport</keyword>
<protein>
    <submittedName>
        <fullName evidence="8">MFS transporter</fullName>
    </submittedName>
</protein>
<dbReference type="SUPFAM" id="SSF103473">
    <property type="entry name" value="MFS general substrate transporter"/>
    <property type="match status" value="1"/>
</dbReference>
<sequence>MADTKVGSPASASARGPWLVLGMLGLVYLVNFLDRQIFAVLQEEIRAALDLADWQLGLLGGTMFAIFYATLGLPLAWIADRTNRVRVIAAACATWSVFTALSGAATTFVHMALARIGVASGEAGGVAPSYSVISDYFPPHRRALAIGVFSVGGPLGLMAGSLLGALIADALGWRWAFVLLGLPGLALAALLLVVVREPERGAMDVDTGPTTPSAALDAAKLIAGSPSLILFTAAAAFISFAGYGLYQWVPSFLIRTQGMALDQVGTLFAPIFLTGIIGSIAGGWLASRFGARNSAAYGLVPAAAMLIAGPFLIAALMAPSAGASVLFLIVPTMLSYVWIGPTLAASQNLSNPATRASVVAIMGFFNNLIGFGLGPLFVGSASSMLTPSLGSAEALRVSLIIGSATYFIGAALFVAAGWAMRREAGARLVA</sequence>
<evidence type="ECO:0000256" key="6">
    <source>
        <dbReference type="SAM" id="Phobius"/>
    </source>
</evidence>
<dbReference type="InterPro" id="IPR020846">
    <property type="entry name" value="MFS_dom"/>
</dbReference>
<dbReference type="PANTHER" id="PTHR23505">
    <property type="entry name" value="SPINSTER"/>
    <property type="match status" value="1"/>
</dbReference>
<evidence type="ECO:0000256" key="5">
    <source>
        <dbReference type="ARBA" id="ARBA00023136"/>
    </source>
</evidence>
<feature type="transmembrane region" description="Helical" evidence="6">
    <location>
        <begin position="298"/>
        <end position="318"/>
    </location>
</feature>
<dbReference type="Proteomes" id="UP000245168">
    <property type="component" value="Unassembled WGS sequence"/>
</dbReference>
<dbReference type="GO" id="GO:0016020">
    <property type="term" value="C:membrane"/>
    <property type="evidence" value="ECO:0007669"/>
    <property type="project" value="UniProtKB-SubCell"/>
</dbReference>
<dbReference type="Pfam" id="PF07690">
    <property type="entry name" value="MFS_1"/>
    <property type="match status" value="1"/>
</dbReference>
<dbReference type="PROSITE" id="PS50850">
    <property type="entry name" value="MFS"/>
    <property type="match status" value="1"/>
</dbReference>
<feature type="transmembrane region" description="Helical" evidence="6">
    <location>
        <begin position="266"/>
        <end position="286"/>
    </location>
</feature>
<keyword evidence="9" id="KW-1185">Reference proteome</keyword>
<feature type="transmembrane region" description="Helical" evidence="6">
    <location>
        <begin position="54"/>
        <end position="79"/>
    </location>
</feature>
<keyword evidence="4 6" id="KW-1133">Transmembrane helix</keyword>
<dbReference type="CDD" id="cd17328">
    <property type="entry name" value="MFS_spinster_like"/>
    <property type="match status" value="1"/>
</dbReference>
<feature type="transmembrane region" description="Helical" evidence="6">
    <location>
        <begin position="143"/>
        <end position="167"/>
    </location>
</feature>
<feature type="transmembrane region" description="Helical" evidence="6">
    <location>
        <begin position="228"/>
        <end position="246"/>
    </location>
</feature>
<evidence type="ECO:0000256" key="4">
    <source>
        <dbReference type="ARBA" id="ARBA00022989"/>
    </source>
</evidence>
<proteinExistence type="predicted"/>
<comment type="subcellular location">
    <subcellularLocation>
        <location evidence="1">Membrane</location>
        <topology evidence="1">Multi-pass membrane protein</topology>
    </subcellularLocation>
</comment>
<evidence type="ECO:0000313" key="8">
    <source>
        <dbReference type="EMBL" id="PWE17511.1"/>
    </source>
</evidence>
<evidence type="ECO:0000256" key="3">
    <source>
        <dbReference type="ARBA" id="ARBA00022692"/>
    </source>
</evidence>
<dbReference type="PANTHER" id="PTHR23505:SF79">
    <property type="entry name" value="PROTEIN SPINSTER"/>
    <property type="match status" value="1"/>
</dbReference>
<gene>
    <name evidence="8" type="ORF">DDZ18_07520</name>
</gene>
<keyword evidence="5 6" id="KW-0472">Membrane</keyword>
<feature type="transmembrane region" description="Helical" evidence="6">
    <location>
        <begin position="356"/>
        <end position="377"/>
    </location>
</feature>
<name>A0A2U2BU17_9PROT</name>
<dbReference type="InterPro" id="IPR044770">
    <property type="entry name" value="MFS_spinster-like"/>
</dbReference>
<feature type="transmembrane region" description="Helical" evidence="6">
    <location>
        <begin position="397"/>
        <end position="420"/>
    </location>
</feature>
<feature type="transmembrane region" description="Helical" evidence="6">
    <location>
        <begin position="173"/>
        <end position="195"/>
    </location>
</feature>
<organism evidence="8 9">
    <name type="scientific">Marinicauda salina</name>
    <dbReference type="NCBI Taxonomy" id="2135793"/>
    <lineage>
        <taxon>Bacteria</taxon>
        <taxon>Pseudomonadati</taxon>
        <taxon>Pseudomonadota</taxon>
        <taxon>Alphaproteobacteria</taxon>
        <taxon>Maricaulales</taxon>
        <taxon>Maricaulaceae</taxon>
        <taxon>Marinicauda</taxon>
    </lineage>
</organism>
<reference evidence="9" key="1">
    <citation type="submission" date="2018-05" db="EMBL/GenBank/DDBJ databases">
        <authorList>
            <person name="Liu B.-T."/>
        </authorList>
    </citation>
    <scope>NUCLEOTIDE SEQUENCE [LARGE SCALE GENOMIC DNA]</scope>
    <source>
        <strain evidence="9">WD6-1</strain>
    </source>
</reference>
<feature type="transmembrane region" description="Helical" evidence="6">
    <location>
        <begin position="16"/>
        <end position="33"/>
    </location>
</feature>